<feature type="chain" id="PRO_5012925674" description="Secreted protein" evidence="1">
    <location>
        <begin position="18"/>
        <end position="92"/>
    </location>
</feature>
<evidence type="ECO:0008006" key="4">
    <source>
        <dbReference type="Google" id="ProtNLM"/>
    </source>
</evidence>
<gene>
    <name evidence="2" type="ORF">CFIMG_000429RA</name>
</gene>
<proteinExistence type="predicted"/>
<sequence length="92" mass="10099">MACHGLGLLSAALRILTVNPTTNQLHCTTVPSSQSVNSFALYKGERVVVAQAAFLPTQFFWLLVPARESIIVMMFTLQQLQPHSLILLTVGF</sequence>
<dbReference type="AlphaFoldDB" id="A0A2C5XMR7"/>
<comment type="caution">
    <text evidence="2">The sequence shown here is derived from an EMBL/GenBank/DDBJ whole genome shotgun (WGS) entry which is preliminary data.</text>
</comment>
<reference evidence="2 3" key="1">
    <citation type="journal article" date="2013" name="Fungal Biol.">
        <title>Analysis of microsatellite markers in the genome of the plant pathogen Ceratocystis fimbriata.</title>
        <authorList>
            <person name="Simpson M.C."/>
            <person name="Wilken P.M."/>
            <person name="Coetzee M.P."/>
            <person name="Wingfield M.J."/>
            <person name="Wingfield B.D."/>
        </authorList>
    </citation>
    <scope>NUCLEOTIDE SEQUENCE [LARGE SCALE GENOMIC DNA]</scope>
    <source>
        <strain evidence="2 3">CBS 114723</strain>
    </source>
</reference>
<name>A0A2C5XMR7_9PEZI</name>
<dbReference type="EMBL" id="APWK03000001">
    <property type="protein sequence ID" value="PHH56282.1"/>
    <property type="molecule type" value="Genomic_DNA"/>
</dbReference>
<keyword evidence="1" id="KW-0732">Signal</keyword>
<protein>
    <recommendedName>
        <fullName evidence="4">Secreted protein</fullName>
    </recommendedName>
</protein>
<reference evidence="2 3" key="2">
    <citation type="journal article" date="2013" name="IMA Fungus">
        <title>IMA Genome-F 1: Ceratocystis fimbriata: Draft nuclear genome sequence for the plant pathogen, Ceratocystis fimbriata.</title>
        <authorList>
            <person name="Wilken P.M."/>
            <person name="Steenkamp E.T."/>
            <person name="Wingfield M.J."/>
            <person name="de Beer Z.W."/>
            <person name="Wingfield B.D."/>
        </authorList>
    </citation>
    <scope>NUCLEOTIDE SEQUENCE [LARGE SCALE GENOMIC DNA]</scope>
    <source>
        <strain evidence="2 3">CBS 114723</strain>
    </source>
</reference>
<evidence type="ECO:0000313" key="2">
    <source>
        <dbReference type="EMBL" id="PHH56282.1"/>
    </source>
</evidence>
<evidence type="ECO:0000256" key="1">
    <source>
        <dbReference type="SAM" id="SignalP"/>
    </source>
</evidence>
<evidence type="ECO:0000313" key="3">
    <source>
        <dbReference type="Proteomes" id="UP000222788"/>
    </source>
</evidence>
<organism evidence="2 3">
    <name type="scientific">Ceratocystis fimbriata CBS 114723</name>
    <dbReference type="NCBI Taxonomy" id="1035309"/>
    <lineage>
        <taxon>Eukaryota</taxon>
        <taxon>Fungi</taxon>
        <taxon>Dikarya</taxon>
        <taxon>Ascomycota</taxon>
        <taxon>Pezizomycotina</taxon>
        <taxon>Sordariomycetes</taxon>
        <taxon>Hypocreomycetidae</taxon>
        <taxon>Microascales</taxon>
        <taxon>Ceratocystidaceae</taxon>
        <taxon>Ceratocystis</taxon>
    </lineage>
</organism>
<accession>A0A2C5XMR7</accession>
<feature type="signal peptide" evidence="1">
    <location>
        <begin position="1"/>
        <end position="17"/>
    </location>
</feature>
<dbReference type="Proteomes" id="UP000222788">
    <property type="component" value="Unassembled WGS sequence"/>
</dbReference>
<keyword evidence="3" id="KW-1185">Reference proteome</keyword>